<dbReference type="PANTHER" id="PTHR42732:SF2">
    <property type="entry name" value="BETA-MANNOSIDASE"/>
    <property type="match status" value="1"/>
</dbReference>
<dbReference type="InterPro" id="IPR008979">
    <property type="entry name" value="Galactose-bd-like_sf"/>
</dbReference>
<evidence type="ECO:0000259" key="6">
    <source>
        <dbReference type="Pfam" id="PF00703"/>
    </source>
</evidence>
<feature type="domain" description="Glycosyl hydrolases family 2 sugar binding" evidence="8">
    <location>
        <begin position="135"/>
        <end position="205"/>
    </location>
</feature>
<dbReference type="GO" id="GO:0004553">
    <property type="term" value="F:hydrolase activity, hydrolyzing O-glycosyl compounds"/>
    <property type="evidence" value="ECO:0007669"/>
    <property type="project" value="InterPro"/>
</dbReference>
<keyword evidence="2 9" id="KW-0378">Hydrolase</keyword>
<accession>A0A0A7PDN3</accession>
<dbReference type="SUPFAM" id="SSF51445">
    <property type="entry name" value="(Trans)glycosidases"/>
    <property type="match status" value="1"/>
</dbReference>
<dbReference type="Gene3D" id="2.60.40.10">
    <property type="entry name" value="Immunoglobulins"/>
    <property type="match status" value="1"/>
</dbReference>
<evidence type="ECO:0000313" key="9">
    <source>
        <dbReference type="EMBL" id="AJA07333.1"/>
    </source>
</evidence>
<dbReference type="SUPFAM" id="SSF49303">
    <property type="entry name" value="beta-Galactosidase/glucuronidase domain"/>
    <property type="match status" value="1"/>
</dbReference>
<dbReference type="EMBL" id="CP009122">
    <property type="protein sequence ID" value="AJA07333.1"/>
    <property type="molecule type" value="Genomic_DNA"/>
</dbReference>
<dbReference type="Pfam" id="PF00703">
    <property type="entry name" value="Glyco_hydro_2"/>
    <property type="match status" value="1"/>
</dbReference>
<feature type="signal peptide" evidence="5">
    <location>
        <begin position="1"/>
        <end position="21"/>
    </location>
</feature>
<gene>
    <name evidence="9" type="ORF">SKP52_01980</name>
</gene>
<dbReference type="SUPFAM" id="SSF49785">
    <property type="entry name" value="Galactose-binding domain-like"/>
    <property type="match status" value="1"/>
</dbReference>
<dbReference type="Proteomes" id="UP000030907">
    <property type="component" value="Chromosome"/>
</dbReference>
<dbReference type="RefSeq" id="WP_228383794.1">
    <property type="nucleotide sequence ID" value="NZ_CP009122.1"/>
</dbReference>
<evidence type="ECO:0000313" key="10">
    <source>
        <dbReference type="Proteomes" id="UP000030907"/>
    </source>
</evidence>
<dbReference type="Pfam" id="PF02836">
    <property type="entry name" value="Glyco_hydro_2_C"/>
    <property type="match status" value="1"/>
</dbReference>
<dbReference type="InterPro" id="IPR006102">
    <property type="entry name" value="Ig-like_GH2"/>
</dbReference>
<evidence type="ECO:0000256" key="1">
    <source>
        <dbReference type="ARBA" id="ARBA00007401"/>
    </source>
</evidence>
<evidence type="ECO:0000259" key="7">
    <source>
        <dbReference type="Pfam" id="PF02836"/>
    </source>
</evidence>
<feature type="domain" description="Glycoside hydrolase family 2 immunoglobulin-like beta-sandwich" evidence="6">
    <location>
        <begin position="244"/>
        <end position="321"/>
    </location>
</feature>
<dbReference type="InterPro" id="IPR013783">
    <property type="entry name" value="Ig-like_fold"/>
</dbReference>
<organism evidence="9 10">
    <name type="scientific">Sphingopyxis fribergensis</name>
    <dbReference type="NCBI Taxonomy" id="1515612"/>
    <lineage>
        <taxon>Bacteria</taxon>
        <taxon>Pseudomonadati</taxon>
        <taxon>Pseudomonadota</taxon>
        <taxon>Alphaproteobacteria</taxon>
        <taxon>Sphingomonadales</taxon>
        <taxon>Sphingomonadaceae</taxon>
        <taxon>Sphingopyxis</taxon>
    </lineage>
</organism>
<comment type="similarity">
    <text evidence="1">Belongs to the glycosyl hydrolase 2 family.</text>
</comment>
<feature type="domain" description="Glycoside hydrolase family 2 catalytic" evidence="7">
    <location>
        <begin position="410"/>
        <end position="579"/>
    </location>
</feature>
<dbReference type="PANTHER" id="PTHR42732">
    <property type="entry name" value="BETA-GALACTOSIDASE"/>
    <property type="match status" value="1"/>
</dbReference>
<dbReference type="KEGG" id="sphk:SKP52_01980"/>
<dbReference type="GO" id="GO:0005975">
    <property type="term" value="P:carbohydrate metabolic process"/>
    <property type="evidence" value="ECO:0007669"/>
    <property type="project" value="InterPro"/>
</dbReference>
<dbReference type="Gene3D" id="2.60.120.260">
    <property type="entry name" value="Galactose-binding domain-like"/>
    <property type="match status" value="1"/>
</dbReference>
<keyword evidence="3" id="KW-0326">Glycosidase</keyword>
<reference evidence="9 10" key="1">
    <citation type="journal article" date="2015" name="Int. J. Syst. Evol. Microbiol.">
        <title>Description of Sphingopyxis fribergensis sp. nov. - a soil bacterium with the ability to degrade styrene and phenylacetic acid.</title>
        <authorList>
            <person name="Oelschlagel M."/>
            <person name="Ruckert C."/>
            <person name="Kalinowski J."/>
            <person name="Schmidt G."/>
            <person name="Schlomann M."/>
            <person name="Tischler D."/>
        </authorList>
    </citation>
    <scope>NUCLEOTIDE SEQUENCE [LARGE SCALE GENOMIC DNA]</scope>
    <source>
        <strain evidence="9 10">Kp5.2</strain>
    </source>
</reference>
<name>A0A0A7PDN3_9SPHN</name>
<dbReference type="STRING" id="1515612.SKP52_01980"/>
<evidence type="ECO:0000256" key="2">
    <source>
        <dbReference type="ARBA" id="ARBA00022801"/>
    </source>
</evidence>
<evidence type="ECO:0000256" key="4">
    <source>
        <dbReference type="SAM" id="MobiDB-lite"/>
    </source>
</evidence>
<feature type="region of interest" description="Disordered" evidence="4">
    <location>
        <begin position="27"/>
        <end position="50"/>
    </location>
</feature>
<dbReference type="AlphaFoldDB" id="A0A0A7PDN3"/>
<dbReference type="InterPro" id="IPR036156">
    <property type="entry name" value="Beta-gal/glucu_dom_sf"/>
</dbReference>
<feature type="chain" id="PRO_5002032022" evidence="5">
    <location>
        <begin position="22"/>
        <end position="667"/>
    </location>
</feature>
<dbReference type="Gene3D" id="3.20.20.80">
    <property type="entry name" value="Glycosidases"/>
    <property type="match status" value="1"/>
</dbReference>
<dbReference type="InterPro" id="IPR051913">
    <property type="entry name" value="GH2_Domain-Containing"/>
</dbReference>
<dbReference type="InterPro" id="IPR006103">
    <property type="entry name" value="Glyco_hydro_2_cat"/>
</dbReference>
<keyword evidence="5" id="KW-0732">Signal</keyword>
<evidence type="ECO:0000259" key="8">
    <source>
        <dbReference type="Pfam" id="PF02837"/>
    </source>
</evidence>
<dbReference type="InterPro" id="IPR006104">
    <property type="entry name" value="Glyco_hydro_2_N"/>
</dbReference>
<dbReference type="Pfam" id="PF02837">
    <property type="entry name" value="Glyco_hydro_2_N"/>
    <property type="match status" value="1"/>
</dbReference>
<keyword evidence="10" id="KW-1185">Reference proteome</keyword>
<proteinExistence type="inferred from homology"/>
<evidence type="ECO:0000256" key="5">
    <source>
        <dbReference type="SAM" id="SignalP"/>
    </source>
</evidence>
<evidence type="ECO:0000256" key="3">
    <source>
        <dbReference type="ARBA" id="ARBA00023295"/>
    </source>
</evidence>
<dbReference type="HOGENOM" id="CLU_009935_3_1_5"/>
<protein>
    <submittedName>
        <fullName evidence="9">Glycoside hydrolase family protein</fullName>
    </submittedName>
</protein>
<dbReference type="InterPro" id="IPR017853">
    <property type="entry name" value="GH"/>
</dbReference>
<sequence length="667" mass="73208">MNHISKLLVGAALLASSASVAAYAQTAAPPPKKPANSTANTAGYTAPGTTEGGPAYVGPIMSEWGRRVTPENAWRSYPRPQMERDTWMNLNGHWDYAIRPANEAQPTAMDGKILVPFAVESKLSGVARKLMPDDRLWYKRSFTLPAKWPGQRTLLHFGAVDYESTILVNGAVVGSHKGGSDPFSFDVTAYLRPGANELVVQVTDPTSTGDQPRGKQTLEPRGIWYTAVSGIWQTVWLEPVSDLHIADVRAVPDIDKGELTVDVALSNTATPADAVRITARDKGKLIASTIIRGNRQGVLKIPKARLWSPDDPYLYDLTAELVKVTPPQGAGNDRTGLPPMTDREVQAYAAATVVGSPVDSVKSYFGMRKISTGTDPKTGKLALLLNNKPLFHNGTLDQGWWPESLLTPPSEEAARSDIVFLKKAGFNMLRKHIKVEPAQYYHDADRLGILIWQDMPSGAFGDQAVRRQSDREATFSSAGMAQYQSELSRMIGALRAFPSIVMWVTNNEGWGQYDVKTVGSIAKNMDPSRLVNNASGWFDVPGSGSDVYDIHTYDEVPVAPAPQADRPIVTGEFGGVGLPIPGHRWFTDRDARIYQFATDKEDYRRRYKIKFDEIIRQAKEIGLAASVYTETSDVEGELNGLLTYDRAASKLPVEDFAKIAKPLFEDK</sequence>